<evidence type="ECO:0000256" key="9">
    <source>
        <dbReference type="RuleBase" id="RU363058"/>
    </source>
</evidence>
<reference evidence="10" key="1">
    <citation type="journal article" date="2014" name="Genome Biol. Evol.">
        <title>Pangenome evidence for extensive interdomain horizontal transfer affecting lineage core and shell genes in uncultured planktonic thaumarchaeota and euryarchaeota.</title>
        <authorList>
            <person name="Deschamps P."/>
            <person name="Zivanovic Y."/>
            <person name="Moreira D."/>
            <person name="Rodriguez-Valera F."/>
            <person name="Lopez-Garcia P."/>
        </authorList>
    </citation>
    <scope>NUCLEOTIDE SEQUENCE</scope>
</reference>
<comment type="subcellular location">
    <subcellularLocation>
        <location evidence="2 9">Membrane</location>
        <topology evidence="2 9">Multi-pass membrane protein</topology>
    </subcellularLocation>
</comment>
<evidence type="ECO:0000256" key="1">
    <source>
        <dbReference type="ARBA" id="ARBA00001981"/>
    </source>
</evidence>
<name>A0A075GLF0_9EURY</name>
<evidence type="ECO:0000256" key="6">
    <source>
        <dbReference type="ARBA" id="ARBA00022692"/>
    </source>
</evidence>
<dbReference type="AlphaFoldDB" id="A0A075GLF0"/>
<feature type="transmembrane region" description="Helical" evidence="9">
    <location>
        <begin position="184"/>
        <end position="202"/>
    </location>
</feature>
<feature type="transmembrane region" description="Helical" evidence="9">
    <location>
        <begin position="443"/>
        <end position="464"/>
    </location>
</feature>
<dbReference type="InterPro" id="IPR001204">
    <property type="entry name" value="Phos_transporter"/>
</dbReference>
<proteinExistence type="inferred from homology"/>
<keyword evidence="4 9" id="KW-0813">Transport</keyword>
<evidence type="ECO:0000256" key="5">
    <source>
        <dbReference type="ARBA" id="ARBA00022592"/>
    </source>
</evidence>
<evidence type="ECO:0000256" key="8">
    <source>
        <dbReference type="ARBA" id="ARBA00023136"/>
    </source>
</evidence>
<keyword evidence="5 9" id="KW-0592">Phosphate transport</keyword>
<keyword evidence="8 9" id="KW-0472">Membrane</keyword>
<dbReference type="PANTHER" id="PTHR11101">
    <property type="entry name" value="PHOSPHATE TRANSPORTER"/>
    <property type="match status" value="1"/>
</dbReference>
<keyword evidence="7 9" id="KW-1133">Transmembrane helix</keyword>
<feature type="transmembrane region" description="Helical" evidence="9">
    <location>
        <begin position="416"/>
        <end position="437"/>
    </location>
</feature>
<protein>
    <recommendedName>
        <fullName evidence="9">Phosphate transporter</fullName>
    </recommendedName>
</protein>
<sequence>MFGLELMILLAIAVAAYMAWNIGANDVANAMGTSVGSGALTFRNAIIAAAVFEFLGAFFAGDAVTDTVRKGILNFEEADLATYSTELKFGFVAAMFAAALWLTFATRYGLPVSTTHSIIGGILGIGMWVAPQHVDWAVVSKIALSWIMSPLLGGLLAFGTFHVVRITIMEADDPVEKSRRMAPLLALPTFFVLGLALQYKALKGAIKRLDAQGVIDKADWLPSKAGITFNPFADGAWLPINSLLLALALAILASLVLYWILRDYEFEEEGYAGVERIFIWLQIITACYVAFAHGANDRSNAIGPMAAVWQISQQGVLESQAAVPTWLILLGSAGITVGVMTWGARVMVTIGRKITHITPTRGFAAEFGAATTVLIFSMPFLAVPISTTHTLVGAVVGVGLAGGTASVDFRVFGRIAASWVASLPAAAGGAILLYILFGLDETRFAVVVSVVLAAIIYLITRSIIEEPKPDILMEEGGAA</sequence>
<dbReference type="GO" id="GO:0005315">
    <property type="term" value="F:phosphate transmembrane transporter activity"/>
    <property type="evidence" value="ECO:0007669"/>
    <property type="project" value="InterPro"/>
</dbReference>
<dbReference type="Pfam" id="PF01384">
    <property type="entry name" value="PHO4"/>
    <property type="match status" value="1"/>
</dbReference>
<evidence type="ECO:0000256" key="2">
    <source>
        <dbReference type="ARBA" id="ARBA00004141"/>
    </source>
</evidence>
<comment type="similarity">
    <text evidence="3 9">Belongs to the inorganic phosphate transporter (PiT) (TC 2.A.20) family.</text>
</comment>
<feature type="transmembrane region" description="Helical" evidence="9">
    <location>
        <begin position="142"/>
        <end position="164"/>
    </location>
</feature>
<accession>A0A075GLF0</accession>
<evidence type="ECO:0000256" key="4">
    <source>
        <dbReference type="ARBA" id="ARBA00022448"/>
    </source>
</evidence>
<dbReference type="GO" id="GO:0035435">
    <property type="term" value="P:phosphate ion transmembrane transport"/>
    <property type="evidence" value="ECO:0007669"/>
    <property type="project" value="TreeGrafter"/>
</dbReference>
<feature type="transmembrane region" description="Helical" evidence="9">
    <location>
        <begin position="273"/>
        <end position="291"/>
    </location>
</feature>
<organism evidence="10">
    <name type="scientific">uncultured marine group II/III euryarchaeote KM3_157_C11</name>
    <dbReference type="NCBI Taxonomy" id="1457903"/>
    <lineage>
        <taxon>Archaea</taxon>
        <taxon>Methanobacteriati</taxon>
        <taxon>Methanobacteriota</taxon>
        <taxon>environmental samples</taxon>
    </lineage>
</organism>
<evidence type="ECO:0000256" key="7">
    <source>
        <dbReference type="ARBA" id="ARBA00022989"/>
    </source>
</evidence>
<keyword evidence="6 9" id="KW-0812">Transmembrane</keyword>
<evidence type="ECO:0000256" key="3">
    <source>
        <dbReference type="ARBA" id="ARBA00009916"/>
    </source>
</evidence>
<dbReference type="PANTHER" id="PTHR11101:SF80">
    <property type="entry name" value="PHOSPHATE TRANSPORTER"/>
    <property type="match status" value="1"/>
</dbReference>
<dbReference type="GO" id="GO:0016020">
    <property type="term" value="C:membrane"/>
    <property type="evidence" value="ECO:0007669"/>
    <property type="project" value="UniProtKB-SubCell"/>
</dbReference>
<comment type="function">
    <text evidence="1">Potential transporter for phosphate.</text>
</comment>
<feature type="transmembrane region" description="Helical" evidence="9">
    <location>
        <begin position="323"/>
        <end position="342"/>
    </location>
</feature>
<feature type="transmembrane region" description="Helical" evidence="9">
    <location>
        <begin position="240"/>
        <end position="261"/>
    </location>
</feature>
<feature type="transmembrane region" description="Helical" evidence="9">
    <location>
        <begin position="363"/>
        <end position="385"/>
    </location>
</feature>
<dbReference type="EMBL" id="KF900651">
    <property type="protein sequence ID" value="AIF02483.1"/>
    <property type="molecule type" value="Genomic_DNA"/>
</dbReference>
<feature type="transmembrane region" description="Helical" evidence="9">
    <location>
        <begin position="109"/>
        <end position="130"/>
    </location>
</feature>
<feature type="transmembrane region" description="Helical" evidence="9">
    <location>
        <begin position="40"/>
        <end position="60"/>
    </location>
</feature>
<feature type="transmembrane region" description="Helical" evidence="9">
    <location>
        <begin position="6"/>
        <end position="28"/>
    </location>
</feature>
<evidence type="ECO:0000313" key="10">
    <source>
        <dbReference type="EMBL" id="AIF02483.1"/>
    </source>
</evidence>
<gene>
    <name evidence="10" type="primary">TC.PIT</name>
</gene>